<gene>
    <name evidence="3" type="ORF">HUG15_00210</name>
</gene>
<feature type="compositionally biased region" description="Polar residues" evidence="1">
    <location>
        <begin position="426"/>
        <end position="454"/>
    </location>
</feature>
<reference evidence="3 4" key="1">
    <citation type="submission" date="2020-06" db="EMBL/GenBank/DDBJ databases">
        <title>Genomic analysis of Salicibibacter sp. NKC5-3.</title>
        <authorList>
            <person name="Oh Y.J."/>
        </authorList>
    </citation>
    <scope>NUCLEOTIDE SEQUENCE [LARGE SCALE GENOMIC DNA]</scope>
    <source>
        <strain evidence="3 4">NKC5-3</strain>
    </source>
</reference>
<dbReference type="Pfam" id="PF14397">
    <property type="entry name" value="ATPgrasp_ST"/>
    <property type="match status" value="1"/>
</dbReference>
<accession>A0A7T7C9T5</accession>
<name>A0A7T7C9T5_9BACI</name>
<feature type="region of interest" description="Disordered" evidence="1">
    <location>
        <begin position="422"/>
        <end position="454"/>
    </location>
</feature>
<dbReference type="EMBL" id="CP054705">
    <property type="protein sequence ID" value="QQK74192.1"/>
    <property type="molecule type" value="Genomic_DNA"/>
</dbReference>
<dbReference type="Proteomes" id="UP000595823">
    <property type="component" value="Chromosome"/>
</dbReference>
<sequence>MINLVKKEEINYEELGIKSDTKAFERYDEAGLLDHVSETFIGNYQEYWLHYYNKSVDPLTATAFANLVGYDEYRVIPARLMNRTLIPFFNDKTIDEGYVDKNNYDLLIPTPQSVDTVIKCVRGNYFDGNNTMMKRDDVLQTLLRFDELIIKPSKSNNGREINKLVNNHYSLNINDTPVSMDDIELMYNSDYTVEQVIQQHSNMAAPHPSSVNTLRMVTLRWDCSIHHLLTCAKFGSDGAIQDNAGQGGLWIGMNDDGFFMNTAMDEYALTYTHHPTTGFPFHELQPIPNFNEFIRFVKDAHQNIIHHDFVSWDIAVGIDGQPIFIEANFAGNTWLYQLASQRPIFGELTENILSYVSQSNKKYPVVSNYRRVKQYKQSIKKYKSDLSELKNALNKEQQQKRKYKRRYSKVKHDLLNAKNDLHDAQQKLSSMKTSKSWRYTSPLRSIMQKTTKKD</sequence>
<keyword evidence="4" id="KW-1185">Reference proteome</keyword>
<evidence type="ECO:0000313" key="4">
    <source>
        <dbReference type="Proteomes" id="UP000595823"/>
    </source>
</evidence>
<protein>
    <recommendedName>
        <fullName evidence="2">Alpha-L-glutamate ligase-related protein ATP-grasp domain-containing protein</fullName>
    </recommendedName>
</protein>
<dbReference type="RefSeq" id="WP_200126174.1">
    <property type="nucleotide sequence ID" value="NZ_CP054705.1"/>
</dbReference>
<feature type="domain" description="Alpha-L-glutamate ligase-related protein ATP-grasp" evidence="2">
    <location>
        <begin position="82"/>
        <end position="349"/>
    </location>
</feature>
<evidence type="ECO:0000256" key="1">
    <source>
        <dbReference type="SAM" id="MobiDB-lite"/>
    </source>
</evidence>
<dbReference type="AlphaFoldDB" id="A0A7T7C9T5"/>
<dbReference type="InterPro" id="IPR039523">
    <property type="entry name" value="RimK-rel_E_lig_ATP-grasp"/>
</dbReference>
<proteinExistence type="predicted"/>
<evidence type="ECO:0000313" key="3">
    <source>
        <dbReference type="EMBL" id="QQK74192.1"/>
    </source>
</evidence>
<dbReference type="KEGG" id="scia:HUG15_00210"/>
<evidence type="ECO:0000259" key="2">
    <source>
        <dbReference type="Pfam" id="PF14397"/>
    </source>
</evidence>
<organism evidence="3 4">
    <name type="scientific">Salicibibacter cibarius</name>
    <dbReference type="NCBI Taxonomy" id="2743000"/>
    <lineage>
        <taxon>Bacteria</taxon>
        <taxon>Bacillati</taxon>
        <taxon>Bacillota</taxon>
        <taxon>Bacilli</taxon>
        <taxon>Bacillales</taxon>
        <taxon>Bacillaceae</taxon>
        <taxon>Salicibibacter</taxon>
    </lineage>
</organism>